<name>A0ACC0WQF1_9STRA</name>
<organism evidence="1 2">
    <name type="scientific">Peronosclerospora sorghi</name>
    <dbReference type="NCBI Taxonomy" id="230839"/>
    <lineage>
        <taxon>Eukaryota</taxon>
        <taxon>Sar</taxon>
        <taxon>Stramenopiles</taxon>
        <taxon>Oomycota</taxon>
        <taxon>Peronosporomycetes</taxon>
        <taxon>Peronosporales</taxon>
        <taxon>Peronosporaceae</taxon>
        <taxon>Peronosclerospora</taxon>
    </lineage>
</organism>
<comment type="caution">
    <text evidence="1">The sequence shown here is derived from an EMBL/GenBank/DDBJ whole genome shotgun (WGS) entry which is preliminary data.</text>
</comment>
<keyword evidence="2" id="KW-1185">Reference proteome</keyword>
<sequence>MPCPLCRAFCSYAEREVDNRCKEAGEISLGFLEQVRNDNWWTNRKTRHCLILSFSASVCNVLPSLISSARIP</sequence>
<accession>A0ACC0WQF1</accession>
<reference evidence="1 2" key="1">
    <citation type="journal article" date="2022" name="bioRxiv">
        <title>The genome of the oomycete Peronosclerospora sorghi, a cosmopolitan pathogen of maize and sorghum, is inflated with dispersed pseudogenes.</title>
        <authorList>
            <person name="Fletcher K."/>
            <person name="Martin F."/>
            <person name="Isakeit T."/>
            <person name="Cavanaugh K."/>
            <person name="Magill C."/>
            <person name="Michelmore R."/>
        </authorList>
    </citation>
    <scope>NUCLEOTIDE SEQUENCE [LARGE SCALE GENOMIC DNA]</scope>
    <source>
        <strain evidence="1">P6</strain>
    </source>
</reference>
<gene>
    <name evidence="1" type="ORF">PsorP6_000061</name>
</gene>
<dbReference type="Proteomes" id="UP001163321">
    <property type="component" value="Chromosome 1"/>
</dbReference>
<dbReference type="EMBL" id="CM047580">
    <property type="protein sequence ID" value="KAI9920592.1"/>
    <property type="molecule type" value="Genomic_DNA"/>
</dbReference>
<evidence type="ECO:0000313" key="2">
    <source>
        <dbReference type="Proteomes" id="UP001163321"/>
    </source>
</evidence>
<protein>
    <submittedName>
        <fullName evidence="1">Uncharacterized protein</fullName>
    </submittedName>
</protein>
<proteinExistence type="predicted"/>
<evidence type="ECO:0000313" key="1">
    <source>
        <dbReference type="EMBL" id="KAI9920592.1"/>
    </source>
</evidence>